<dbReference type="InterPro" id="IPR001387">
    <property type="entry name" value="Cro/C1-type_HTH"/>
</dbReference>
<dbReference type="EMBL" id="VCIZ01000002">
    <property type="protein sequence ID" value="TSP13989.1"/>
    <property type="molecule type" value="Genomic_DNA"/>
</dbReference>
<dbReference type="SMART" id="SM00530">
    <property type="entry name" value="HTH_XRE"/>
    <property type="match status" value="1"/>
</dbReference>
<dbReference type="InterPro" id="IPR010982">
    <property type="entry name" value="Lambda_DNA-bd_dom_sf"/>
</dbReference>
<dbReference type="SUPFAM" id="SSF47413">
    <property type="entry name" value="lambda repressor-like DNA-binding domains"/>
    <property type="match status" value="1"/>
</dbReference>
<protein>
    <submittedName>
        <fullName evidence="2">Helix-turn-helix transcriptional regulator</fullName>
    </submittedName>
</protein>
<dbReference type="Gene3D" id="1.10.260.40">
    <property type="entry name" value="lambda repressor-like DNA-binding domains"/>
    <property type="match status" value="1"/>
</dbReference>
<evidence type="ECO:0000259" key="1">
    <source>
        <dbReference type="SMART" id="SM00530"/>
    </source>
</evidence>
<comment type="caution">
    <text evidence="2">The sequence shown here is derived from an EMBL/GenBank/DDBJ whole genome shotgun (WGS) entry which is preliminary data.</text>
</comment>
<evidence type="ECO:0000313" key="2">
    <source>
        <dbReference type="EMBL" id="TSP13989.1"/>
    </source>
</evidence>
<name>A0ABY3ESN8_9BURK</name>
<dbReference type="RefSeq" id="WP_144196682.1">
    <property type="nucleotide sequence ID" value="NZ_VCIZ01000002.1"/>
</dbReference>
<feature type="domain" description="HTH cro/C1-type" evidence="1">
    <location>
        <begin position="22"/>
        <end position="78"/>
    </location>
</feature>
<sequence>MNATTAKKPHHKKQEPISVADFITKAIELSGRSQIEIAEIAGFPKANVISMIKAGKIALPQARIAGMARALNVDPLHLYKLVMAQEFPDTWASIETEITRQPILSTGERELIETLREAGLSDYRVATDEQKEKVVKLMEPYVSKQQAAE</sequence>
<evidence type="ECO:0000313" key="3">
    <source>
        <dbReference type="Proteomes" id="UP000318943"/>
    </source>
</evidence>
<keyword evidence="3" id="KW-1185">Reference proteome</keyword>
<gene>
    <name evidence="2" type="ORF">FGG12_05830</name>
</gene>
<dbReference type="Proteomes" id="UP000318943">
    <property type="component" value="Unassembled WGS sequence"/>
</dbReference>
<accession>A0ABY3ESN8</accession>
<reference evidence="2 3" key="1">
    <citation type="submission" date="2019-05" db="EMBL/GenBank/DDBJ databases">
        <title>Whole genome sequence analysis of Cupriavidus campinensis S14E4C strain.</title>
        <authorList>
            <person name="Abbaszade G."/>
            <person name="Szabo A."/>
            <person name="Toumi M."/>
            <person name="Toth E."/>
        </authorList>
    </citation>
    <scope>NUCLEOTIDE SEQUENCE [LARGE SCALE GENOMIC DNA]</scope>
    <source>
        <strain evidence="2 3">S14E4C</strain>
    </source>
</reference>
<proteinExistence type="predicted"/>
<organism evidence="2 3">
    <name type="scientific">Cupriavidus campinensis</name>
    <dbReference type="NCBI Taxonomy" id="151783"/>
    <lineage>
        <taxon>Bacteria</taxon>
        <taxon>Pseudomonadati</taxon>
        <taxon>Pseudomonadota</taxon>
        <taxon>Betaproteobacteria</taxon>
        <taxon>Burkholderiales</taxon>
        <taxon>Burkholderiaceae</taxon>
        <taxon>Cupriavidus</taxon>
    </lineage>
</organism>